<reference evidence="2 3" key="1">
    <citation type="journal article" date="2016" name="Mol. Biol. Evol.">
        <title>Comparative Genomics of Early-Diverging Mushroom-Forming Fungi Provides Insights into the Origins of Lignocellulose Decay Capabilities.</title>
        <authorList>
            <person name="Nagy L.G."/>
            <person name="Riley R."/>
            <person name="Tritt A."/>
            <person name="Adam C."/>
            <person name="Daum C."/>
            <person name="Floudas D."/>
            <person name="Sun H."/>
            <person name="Yadav J.S."/>
            <person name="Pangilinan J."/>
            <person name="Larsson K.H."/>
            <person name="Matsuura K."/>
            <person name="Barry K."/>
            <person name="Labutti K."/>
            <person name="Kuo R."/>
            <person name="Ohm R.A."/>
            <person name="Bhattacharya S.S."/>
            <person name="Shirouzu T."/>
            <person name="Yoshinaga Y."/>
            <person name="Martin F.M."/>
            <person name="Grigoriev I.V."/>
            <person name="Hibbett D.S."/>
        </authorList>
    </citation>
    <scope>NUCLEOTIDE SEQUENCE [LARGE SCALE GENOMIC DNA]</scope>
    <source>
        <strain evidence="2 3">HHB12029</strain>
    </source>
</reference>
<evidence type="ECO:0000256" key="1">
    <source>
        <dbReference type="SAM" id="MobiDB-lite"/>
    </source>
</evidence>
<name>A0A165MYA6_EXIGL</name>
<evidence type="ECO:0000313" key="2">
    <source>
        <dbReference type="EMBL" id="KZV99936.1"/>
    </source>
</evidence>
<dbReference type="InParanoid" id="A0A165MYA6"/>
<dbReference type="Proteomes" id="UP000077266">
    <property type="component" value="Unassembled WGS sequence"/>
</dbReference>
<protein>
    <submittedName>
        <fullName evidence="2">Uncharacterized protein</fullName>
    </submittedName>
</protein>
<dbReference type="EMBL" id="KV425905">
    <property type="protein sequence ID" value="KZV99936.1"/>
    <property type="molecule type" value="Genomic_DNA"/>
</dbReference>
<accession>A0A165MYA6</accession>
<sequence length="62" mass="7036">MERKRTRETGQNGRAERGRSKGGWRCWHEIGDCARLLAHTVPLIIILCINDDGDSSPLCTER</sequence>
<gene>
    <name evidence="2" type="ORF">EXIGLDRAFT_723588</name>
</gene>
<organism evidence="2 3">
    <name type="scientific">Exidia glandulosa HHB12029</name>
    <dbReference type="NCBI Taxonomy" id="1314781"/>
    <lineage>
        <taxon>Eukaryota</taxon>
        <taxon>Fungi</taxon>
        <taxon>Dikarya</taxon>
        <taxon>Basidiomycota</taxon>
        <taxon>Agaricomycotina</taxon>
        <taxon>Agaricomycetes</taxon>
        <taxon>Auriculariales</taxon>
        <taxon>Exidiaceae</taxon>
        <taxon>Exidia</taxon>
    </lineage>
</organism>
<feature type="region of interest" description="Disordered" evidence="1">
    <location>
        <begin position="1"/>
        <end position="22"/>
    </location>
</feature>
<evidence type="ECO:0000313" key="3">
    <source>
        <dbReference type="Proteomes" id="UP000077266"/>
    </source>
</evidence>
<keyword evidence="3" id="KW-1185">Reference proteome</keyword>
<proteinExistence type="predicted"/>
<dbReference type="AlphaFoldDB" id="A0A165MYA6"/>
<feature type="compositionally biased region" description="Basic and acidic residues" evidence="1">
    <location>
        <begin position="1"/>
        <end position="19"/>
    </location>
</feature>